<evidence type="ECO:0000256" key="1">
    <source>
        <dbReference type="SAM" id="Coils"/>
    </source>
</evidence>
<feature type="coiled-coil region" evidence="1">
    <location>
        <begin position="71"/>
        <end position="98"/>
    </location>
</feature>
<dbReference type="InterPro" id="IPR024079">
    <property type="entry name" value="MetalloPept_cat_dom_sf"/>
</dbReference>
<keyword evidence="3" id="KW-1185">Reference proteome</keyword>
<reference evidence="2" key="1">
    <citation type="submission" date="2016-01" db="EMBL/GenBank/DDBJ databases">
        <authorList>
            <person name="Mcilroy J.S."/>
            <person name="Karst M S."/>
            <person name="Albertsen M."/>
        </authorList>
    </citation>
    <scope>NUCLEOTIDE SEQUENCE</scope>
    <source>
        <strain evidence="2">Cfx-K</strain>
    </source>
</reference>
<dbReference type="EMBL" id="LN890655">
    <property type="protein sequence ID" value="CUS02657.2"/>
    <property type="molecule type" value="Genomic_DNA"/>
</dbReference>
<organism evidence="2 3">
    <name type="scientific">Candidatus Promineifilum breve</name>
    <dbReference type="NCBI Taxonomy" id="1806508"/>
    <lineage>
        <taxon>Bacteria</taxon>
        <taxon>Bacillati</taxon>
        <taxon>Chloroflexota</taxon>
        <taxon>Ardenticatenia</taxon>
        <taxon>Candidatus Promineifilales</taxon>
        <taxon>Candidatus Promineifilaceae</taxon>
        <taxon>Candidatus Promineifilum</taxon>
    </lineage>
</organism>
<proteinExistence type="predicted"/>
<dbReference type="SUPFAM" id="SSF55486">
    <property type="entry name" value="Metalloproteases ('zincins'), catalytic domain"/>
    <property type="match status" value="1"/>
</dbReference>
<protein>
    <submittedName>
        <fullName evidence="2">Uncharacterized protein</fullName>
    </submittedName>
</protein>
<evidence type="ECO:0000313" key="3">
    <source>
        <dbReference type="Proteomes" id="UP000215027"/>
    </source>
</evidence>
<accession>A0A170PEM1</accession>
<name>A0A170PEM1_9CHLR</name>
<dbReference type="AlphaFoldDB" id="A0A170PEM1"/>
<evidence type="ECO:0000313" key="2">
    <source>
        <dbReference type="EMBL" id="CUS02657.2"/>
    </source>
</evidence>
<dbReference type="Proteomes" id="UP000215027">
    <property type="component" value="Chromosome I"/>
</dbReference>
<keyword evidence="1" id="KW-0175">Coiled coil</keyword>
<dbReference type="Gene3D" id="3.40.390.10">
    <property type="entry name" value="Collagenase (Catalytic Domain)"/>
    <property type="match status" value="1"/>
</dbReference>
<gene>
    <name evidence="2" type="ORF">CFX0092_A0779</name>
</gene>
<dbReference type="KEGG" id="pbf:CFX0092_A0779"/>
<sequence>MQKNLAVLLLRMEGSPDMPTLDYATQLFTAAGRGTGNLLDYYDEMSHGRLDLSGSRVYDWINYGHTKQDILDEWAKAKREKKQELLNAKVEEATAEQQSGEYANAVSRGKIVEWARDAAAQNGITIATDDVIICVFNQSADYFGSPGRAVLNWNAADLGCFSVDLTGVAHEVGHALGLNHSRMDGSAAEYGDKWDIMSAYNVRHFDQSGGPVPPGSTYFTYGPGLNAVNMELAGWLDQSRVFNISSGSKTYHTQLHLRPLHRRDLPGWLAAKLMIGSRPIYLEFRMDAGWDMAFAAPCILLHQESIHPQDGQPCSEVLVAQPNALRGARADLRAGETFEIGNVLDIFGHYATITVREINRETQEAWVDIYVRAPQVYEGPSGIPFGGVIEGGGGLVFVPGRGFVPVPPHSPLIRVMAHLADVVTLQTVNRGERGPVIDQLSLSSLISARDTLSDMIASRQAPKVPSVYQLSEETGSTG</sequence>
<dbReference type="GO" id="GO:0008237">
    <property type="term" value="F:metallopeptidase activity"/>
    <property type="evidence" value="ECO:0007669"/>
    <property type="project" value="InterPro"/>
</dbReference>